<dbReference type="GO" id="GO:0003700">
    <property type="term" value="F:DNA-binding transcription factor activity"/>
    <property type="evidence" value="ECO:0007669"/>
    <property type="project" value="TreeGrafter"/>
</dbReference>
<dbReference type="InterPro" id="IPR028082">
    <property type="entry name" value="Peripla_BP_I"/>
</dbReference>
<dbReference type="Pfam" id="PF00532">
    <property type="entry name" value="Peripla_BP_1"/>
    <property type="match status" value="1"/>
</dbReference>
<evidence type="ECO:0000256" key="1">
    <source>
        <dbReference type="ARBA" id="ARBA00023015"/>
    </source>
</evidence>
<dbReference type="Proteomes" id="UP000759273">
    <property type="component" value="Unassembled WGS sequence"/>
</dbReference>
<keyword evidence="3" id="KW-0804">Transcription</keyword>
<keyword evidence="1" id="KW-0805">Transcription regulation</keyword>
<dbReference type="GO" id="GO:0000976">
    <property type="term" value="F:transcription cis-regulatory region binding"/>
    <property type="evidence" value="ECO:0007669"/>
    <property type="project" value="TreeGrafter"/>
</dbReference>
<dbReference type="EMBL" id="JAGZGG010000044">
    <property type="protein sequence ID" value="MBS5333517.1"/>
    <property type="molecule type" value="Genomic_DNA"/>
</dbReference>
<dbReference type="SUPFAM" id="SSF47413">
    <property type="entry name" value="lambda repressor-like DNA-binding domains"/>
    <property type="match status" value="1"/>
</dbReference>
<evidence type="ECO:0000256" key="3">
    <source>
        <dbReference type="ARBA" id="ARBA00023163"/>
    </source>
</evidence>
<proteinExistence type="predicted"/>
<accession>A0A943HKM2</accession>
<dbReference type="AlphaFoldDB" id="A0A943HKM2"/>
<comment type="caution">
    <text evidence="5">The sequence shown here is derived from an EMBL/GenBank/DDBJ whole genome shotgun (WGS) entry which is preliminary data.</text>
</comment>
<dbReference type="CDD" id="cd06267">
    <property type="entry name" value="PBP1_LacI_sugar_binding-like"/>
    <property type="match status" value="1"/>
</dbReference>
<gene>
    <name evidence="5" type="ORF">KHY36_13440</name>
</gene>
<dbReference type="InterPro" id="IPR000843">
    <property type="entry name" value="HTH_LacI"/>
</dbReference>
<protein>
    <submittedName>
        <fullName evidence="5">LacI family DNA-binding transcriptional regulator</fullName>
    </submittedName>
</protein>
<dbReference type="PROSITE" id="PS50932">
    <property type="entry name" value="HTH_LACI_2"/>
    <property type="match status" value="1"/>
</dbReference>
<dbReference type="SMART" id="SM00354">
    <property type="entry name" value="HTH_LACI"/>
    <property type="match status" value="1"/>
</dbReference>
<evidence type="ECO:0000313" key="6">
    <source>
        <dbReference type="Proteomes" id="UP000759273"/>
    </source>
</evidence>
<organism evidence="5 6">
    <name type="scientific">Subdoligranulum variabile</name>
    <dbReference type="NCBI Taxonomy" id="214851"/>
    <lineage>
        <taxon>Bacteria</taxon>
        <taxon>Bacillati</taxon>
        <taxon>Bacillota</taxon>
        <taxon>Clostridia</taxon>
        <taxon>Eubacteriales</taxon>
        <taxon>Oscillospiraceae</taxon>
        <taxon>Subdoligranulum</taxon>
    </lineage>
</organism>
<evidence type="ECO:0000313" key="5">
    <source>
        <dbReference type="EMBL" id="MBS5333517.1"/>
    </source>
</evidence>
<name>A0A943HKM2_9FIRM</name>
<evidence type="ECO:0000256" key="2">
    <source>
        <dbReference type="ARBA" id="ARBA00023125"/>
    </source>
</evidence>
<dbReference type="PANTHER" id="PTHR30146">
    <property type="entry name" value="LACI-RELATED TRANSCRIPTIONAL REPRESSOR"/>
    <property type="match status" value="1"/>
</dbReference>
<dbReference type="PANTHER" id="PTHR30146:SF109">
    <property type="entry name" value="HTH-TYPE TRANSCRIPTIONAL REGULATOR GALS"/>
    <property type="match status" value="1"/>
</dbReference>
<dbReference type="PRINTS" id="PR00036">
    <property type="entry name" value="HTHLACI"/>
</dbReference>
<dbReference type="CDD" id="cd01392">
    <property type="entry name" value="HTH_LacI"/>
    <property type="match status" value="1"/>
</dbReference>
<dbReference type="Pfam" id="PF00356">
    <property type="entry name" value="LacI"/>
    <property type="match status" value="1"/>
</dbReference>
<dbReference type="Gene3D" id="1.10.260.40">
    <property type="entry name" value="lambda repressor-like DNA-binding domains"/>
    <property type="match status" value="1"/>
</dbReference>
<keyword evidence="2 5" id="KW-0238">DNA-binding</keyword>
<sequence>MGEKLLTIEDIAQAANVAKSTVSRVLNNSGYVGKETRKRVEKVIAESNYTPWVTARNLSKQMSNTIGVVVSEITNPYFARAFEGISEVIDKNDMNIIFCNTDRTPYKEEQALRMLREKRVRGIIISPVIDYDVPEKAKLFRSQLESISAPTVLLDAPVDLDLWDGVFFDNFDGAYHAVKAMISSGHRQIGIITGDRKNKVVRERYRGYIKALKDSGLKVDPRLVFVGDYTVETAYRIGKSMIQAGMLPPAIFTANNFTTIGFIKACIEEKVELEKDVSVMAFDKLDEYDIFGLKYNRLERDPRAMGRMAAGMLVTRIQYPDMPRSRKIIPSKIVMCR</sequence>
<evidence type="ECO:0000259" key="4">
    <source>
        <dbReference type="PROSITE" id="PS50932"/>
    </source>
</evidence>
<feature type="domain" description="HTH lacI-type" evidence="4">
    <location>
        <begin position="6"/>
        <end position="60"/>
    </location>
</feature>
<dbReference type="InterPro" id="IPR010982">
    <property type="entry name" value="Lambda_DNA-bd_dom_sf"/>
</dbReference>
<dbReference type="SUPFAM" id="SSF53822">
    <property type="entry name" value="Periplasmic binding protein-like I"/>
    <property type="match status" value="1"/>
</dbReference>
<dbReference type="InterPro" id="IPR001761">
    <property type="entry name" value="Peripla_BP/Lac1_sug-bd_dom"/>
</dbReference>
<reference evidence="5" key="1">
    <citation type="submission" date="2021-02" db="EMBL/GenBank/DDBJ databases">
        <title>Infant gut strain persistence is associated with maternal origin, phylogeny, and functional potential including surface adhesion and iron acquisition.</title>
        <authorList>
            <person name="Lou Y.C."/>
        </authorList>
    </citation>
    <scope>NUCLEOTIDE SEQUENCE</scope>
    <source>
        <strain evidence="5">L3_101_000M1_dasL3_101_000M1_concoct_87</strain>
    </source>
</reference>
<dbReference type="Gene3D" id="3.40.50.2300">
    <property type="match status" value="2"/>
</dbReference>